<dbReference type="EMBL" id="CP144103">
    <property type="protein sequence ID" value="WWC90234.1"/>
    <property type="molecule type" value="Genomic_DNA"/>
</dbReference>
<evidence type="ECO:0000313" key="1">
    <source>
        <dbReference type="EMBL" id="WWC90234.1"/>
    </source>
</evidence>
<dbReference type="AlphaFoldDB" id="A0AAX4JZG4"/>
<accession>A0AAX4JZG4</accession>
<evidence type="ECO:0000313" key="2">
    <source>
        <dbReference type="Proteomes" id="UP001355207"/>
    </source>
</evidence>
<keyword evidence="2" id="KW-1185">Reference proteome</keyword>
<name>A0AAX4JZG4_9TREE</name>
<protein>
    <submittedName>
        <fullName evidence="1">Uncharacterized protein</fullName>
    </submittedName>
</protein>
<gene>
    <name evidence="1" type="ORF">L201_005167</name>
</gene>
<dbReference type="Proteomes" id="UP001355207">
    <property type="component" value="Chromosome 6"/>
</dbReference>
<proteinExistence type="predicted"/>
<organism evidence="1 2">
    <name type="scientific">Kwoniella dendrophila CBS 6074</name>
    <dbReference type="NCBI Taxonomy" id="1295534"/>
    <lineage>
        <taxon>Eukaryota</taxon>
        <taxon>Fungi</taxon>
        <taxon>Dikarya</taxon>
        <taxon>Basidiomycota</taxon>
        <taxon>Agaricomycotina</taxon>
        <taxon>Tremellomycetes</taxon>
        <taxon>Tremellales</taxon>
        <taxon>Cryptococcaceae</taxon>
        <taxon>Kwoniella</taxon>
    </lineage>
</organism>
<reference evidence="1 2" key="1">
    <citation type="submission" date="2024-01" db="EMBL/GenBank/DDBJ databases">
        <title>Comparative genomics of Cryptococcus and Kwoniella reveals pathogenesis evolution and contrasting modes of karyotype evolution via chromosome fusion or intercentromeric recombination.</title>
        <authorList>
            <person name="Coelho M.A."/>
            <person name="David-Palma M."/>
            <person name="Shea T."/>
            <person name="Bowers K."/>
            <person name="McGinley-Smith S."/>
            <person name="Mohammad A.W."/>
            <person name="Gnirke A."/>
            <person name="Yurkov A.M."/>
            <person name="Nowrousian M."/>
            <person name="Sun S."/>
            <person name="Cuomo C.A."/>
            <person name="Heitman J."/>
        </authorList>
    </citation>
    <scope>NUCLEOTIDE SEQUENCE [LARGE SCALE GENOMIC DNA]</scope>
    <source>
        <strain evidence="1 2">CBS 6074</strain>
    </source>
</reference>
<dbReference type="RefSeq" id="XP_066076997.1">
    <property type="nucleotide sequence ID" value="XM_066220900.1"/>
</dbReference>
<dbReference type="GeneID" id="91095837"/>
<sequence>MIQHRQKPQSVTNITSSPSIKFRFALGKRKLEALSHVKTLTFIDRESAEKFCKLMKLFANGVYGSTKSPQVFPSVNRVSLGRPLVDVLFTAFDDLNRPETIKVILSVWIPVFLGVLGMHCKTESIAIDWPSDWSGDRDIGLWDEPGLPFAGDSFFTMLVELTKVEKILINVIEMDLLSIWLNFMEEDHKTEVIINVLVDGKEKNDTILYEVENHFGFLTESFGQPKTPKKDLLSRLTYVLPEREGLSEELDKKYQEAEDDDLFVKLAEMIIFRDDDDLENYFEMEDDSTTEEALRKLVDAV</sequence>